<evidence type="ECO:0000313" key="3">
    <source>
        <dbReference type="Proteomes" id="UP000044602"/>
    </source>
</evidence>
<proteinExistence type="predicted"/>
<reference evidence="3 4" key="1">
    <citation type="submission" date="2015-05" db="EMBL/GenBank/DDBJ databases">
        <authorList>
            <person name="Fogelqvist Johan"/>
        </authorList>
    </citation>
    <scope>NUCLEOTIDE SEQUENCE [LARGE SCALE GENOMIC DNA]</scope>
    <source>
        <strain evidence="1">VL1</strain>
        <strain evidence="2">VL2</strain>
    </source>
</reference>
<dbReference type="EMBL" id="CVQH01022237">
    <property type="protein sequence ID" value="CRK32672.1"/>
    <property type="molecule type" value="Genomic_DNA"/>
</dbReference>
<evidence type="ECO:0000313" key="1">
    <source>
        <dbReference type="EMBL" id="CRK32672.1"/>
    </source>
</evidence>
<accession>A0A0G4NFG3</accession>
<feature type="non-terminal residue" evidence="2">
    <location>
        <position position="1"/>
    </location>
</feature>
<gene>
    <name evidence="1" type="ORF">BN1708_019070</name>
    <name evidence="2" type="ORF">BN1723_019677</name>
</gene>
<dbReference type="EMBL" id="CVQI01034633">
    <property type="protein sequence ID" value="CRK45247.1"/>
    <property type="molecule type" value="Genomic_DNA"/>
</dbReference>
<keyword evidence="3" id="KW-1185">Reference proteome</keyword>
<protein>
    <submittedName>
        <fullName evidence="2">Uncharacterized protein</fullName>
    </submittedName>
</protein>
<dbReference type="Proteomes" id="UP000045706">
    <property type="component" value="Unassembled WGS sequence"/>
</dbReference>
<name>A0A0G4NFG3_VERLO</name>
<sequence>RWFLLQGQVRHRRQV</sequence>
<evidence type="ECO:0000313" key="4">
    <source>
        <dbReference type="Proteomes" id="UP000045706"/>
    </source>
</evidence>
<dbReference type="Proteomes" id="UP000044602">
    <property type="component" value="Unassembled WGS sequence"/>
</dbReference>
<evidence type="ECO:0000313" key="2">
    <source>
        <dbReference type="EMBL" id="CRK45247.1"/>
    </source>
</evidence>
<organism evidence="2 4">
    <name type="scientific">Verticillium longisporum</name>
    <name type="common">Verticillium dahliae var. longisporum</name>
    <dbReference type="NCBI Taxonomy" id="100787"/>
    <lineage>
        <taxon>Eukaryota</taxon>
        <taxon>Fungi</taxon>
        <taxon>Dikarya</taxon>
        <taxon>Ascomycota</taxon>
        <taxon>Pezizomycotina</taxon>
        <taxon>Sordariomycetes</taxon>
        <taxon>Hypocreomycetidae</taxon>
        <taxon>Glomerellales</taxon>
        <taxon>Plectosphaerellaceae</taxon>
        <taxon>Verticillium</taxon>
    </lineage>
</organism>